<evidence type="ECO:0000313" key="6">
    <source>
        <dbReference type="EMBL" id="MPN59699.1"/>
    </source>
</evidence>
<dbReference type="EC" id="2.7.10.2" evidence="6"/>
<name>A0A645JAE8_9ZZZZ</name>
<comment type="caution">
    <text evidence="6">The sequence shown here is derived from an EMBL/GenBank/DDBJ whole genome shotgun (WGS) entry which is preliminary data.</text>
</comment>
<accession>A0A645JAE8</accession>
<dbReference type="PANTHER" id="PTHR43289">
    <property type="entry name" value="MITOGEN-ACTIVATED PROTEIN KINASE KINASE KINASE 20-RELATED"/>
    <property type="match status" value="1"/>
</dbReference>
<sequence length="122" mass="13935">MPPEAFNSKKMIDNRSDIFSLGVLAYELFTGTKPFHGETVAEMMEAIQHSRPIEPRKLIPDLSMPVQKLLAKMIEKRPTDRYETAQQVVDAIQEIMDGKSKESTSPSLSFLKQIIRGRKVWD</sequence>
<dbReference type="InterPro" id="IPR011009">
    <property type="entry name" value="Kinase-like_dom_sf"/>
</dbReference>
<dbReference type="PANTHER" id="PTHR43289:SF6">
    <property type="entry name" value="SERINE_THREONINE-PROTEIN KINASE NEKL-3"/>
    <property type="match status" value="1"/>
</dbReference>
<dbReference type="EMBL" id="VSSQ01134006">
    <property type="protein sequence ID" value="MPN59699.1"/>
    <property type="molecule type" value="Genomic_DNA"/>
</dbReference>
<dbReference type="SUPFAM" id="SSF56112">
    <property type="entry name" value="Protein kinase-like (PK-like)"/>
    <property type="match status" value="1"/>
</dbReference>
<evidence type="ECO:0000256" key="3">
    <source>
        <dbReference type="ARBA" id="ARBA00022777"/>
    </source>
</evidence>
<evidence type="ECO:0000256" key="4">
    <source>
        <dbReference type="ARBA" id="ARBA00022840"/>
    </source>
</evidence>
<evidence type="ECO:0000259" key="5">
    <source>
        <dbReference type="PROSITE" id="PS50011"/>
    </source>
</evidence>
<organism evidence="6">
    <name type="scientific">bioreactor metagenome</name>
    <dbReference type="NCBI Taxonomy" id="1076179"/>
    <lineage>
        <taxon>unclassified sequences</taxon>
        <taxon>metagenomes</taxon>
        <taxon>ecological metagenomes</taxon>
    </lineage>
</organism>
<keyword evidence="4" id="KW-0067">ATP-binding</keyword>
<evidence type="ECO:0000256" key="1">
    <source>
        <dbReference type="ARBA" id="ARBA00022679"/>
    </source>
</evidence>
<dbReference type="InterPro" id="IPR000719">
    <property type="entry name" value="Prot_kinase_dom"/>
</dbReference>
<dbReference type="PROSITE" id="PS50011">
    <property type="entry name" value="PROTEIN_KINASE_DOM"/>
    <property type="match status" value="1"/>
</dbReference>
<keyword evidence="3 6" id="KW-0418">Kinase</keyword>
<keyword evidence="2" id="KW-0547">Nucleotide-binding</keyword>
<protein>
    <submittedName>
        <fullName evidence="6">Tyrosine-protein kinase MasK</fullName>
        <ecNumber evidence="6">2.7.10.2</ecNumber>
    </submittedName>
</protein>
<dbReference type="AlphaFoldDB" id="A0A645JAE8"/>
<dbReference type="Pfam" id="PF00069">
    <property type="entry name" value="Pkinase"/>
    <property type="match status" value="1"/>
</dbReference>
<gene>
    <name evidence="6" type="primary">masK</name>
    <name evidence="6" type="ORF">SDC9_207421</name>
</gene>
<keyword evidence="1 6" id="KW-0808">Transferase</keyword>
<dbReference type="GO" id="GO:0005524">
    <property type="term" value="F:ATP binding"/>
    <property type="evidence" value="ECO:0007669"/>
    <property type="project" value="UniProtKB-KW"/>
</dbReference>
<feature type="domain" description="Protein kinase" evidence="5">
    <location>
        <begin position="1"/>
        <end position="96"/>
    </location>
</feature>
<dbReference type="Gene3D" id="1.10.510.10">
    <property type="entry name" value="Transferase(Phosphotransferase) domain 1"/>
    <property type="match status" value="1"/>
</dbReference>
<dbReference type="GO" id="GO:0004674">
    <property type="term" value="F:protein serine/threonine kinase activity"/>
    <property type="evidence" value="ECO:0007669"/>
    <property type="project" value="TreeGrafter"/>
</dbReference>
<proteinExistence type="predicted"/>
<evidence type="ECO:0000256" key="2">
    <source>
        <dbReference type="ARBA" id="ARBA00022741"/>
    </source>
</evidence>
<dbReference type="GO" id="GO:0004715">
    <property type="term" value="F:non-membrane spanning protein tyrosine kinase activity"/>
    <property type="evidence" value="ECO:0007669"/>
    <property type="project" value="UniProtKB-EC"/>
</dbReference>
<reference evidence="6" key="1">
    <citation type="submission" date="2019-08" db="EMBL/GenBank/DDBJ databases">
        <authorList>
            <person name="Kucharzyk K."/>
            <person name="Murdoch R.W."/>
            <person name="Higgins S."/>
            <person name="Loffler F."/>
        </authorList>
    </citation>
    <scope>NUCLEOTIDE SEQUENCE</scope>
</reference>